<dbReference type="InterPro" id="IPR009057">
    <property type="entry name" value="Homeodomain-like_sf"/>
</dbReference>
<feature type="domain" description="HTH araC/xylS-type" evidence="4">
    <location>
        <begin position="193"/>
        <end position="298"/>
    </location>
</feature>
<keyword evidence="1" id="KW-0805">Transcription regulation</keyword>
<evidence type="ECO:0000256" key="3">
    <source>
        <dbReference type="ARBA" id="ARBA00023163"/>
    </source>
</evidence>
<reference evidence="5 6" key="1">
    <citation type="submission" date="2020-12" db="EMBL/GenBank/DDBJ databases">
        <title>Hymenobacter sp.</title>
        <authorList>
            <person name="Kim M.K."/>
        </authorList>
    </citation>
    <scope>NUCLEOTIDE SEQUENCE [LARGE SCALE GENOMIC DNA]</scope>
    <source>
        <strain evidence="5 6">BT442</strain>
    </source>
</reference>
<evidence type="ECO:0000256" key="1">
    <source>
        <dbReference type="ARBA" id="ARBA00023015"/>
    </source>
</evidence>
<evidence type="ECO:0000256" key="2">
    <source>
        <dbReference type="ARBA" id="ARBA00023125"/>
    </source>
</evidence>
<evidence type="ECO:0000313" key="5">
    <source>
        <dbReference type="EMBL" id="MBH8560015.1"/>
    </source>
</evidence>
<dbReference type="SUPFAM" id="SSF46689">
    <property type="entry name" value="Homeodomain-like"/>
    <property type="match status" value="1"/>
</dbReference>
<gene>
    <name evidence="5" type="ORF">I7X13_18280</name>
</gene>
<dbReference type="Pfam" id="PF12833">
    <property type="entry name" value="HTH_18"/>
    <property type="match status" value="1"/>
</dbReference>
<evidence type="ECO:0000259" key="4">
    <source>
        <dbReference type="PROSITE" id="PS01124"/>
    </source>
</evidence>
<dbReference type="PROSITE" id="PS01124">
    <property type="entry name" value="HTH_ARAC_FAMILY_2"/>
    <property type="match status" value="1"/>
</dbReference>
<dbReference type="InterPro" id="IPR037923">
    <property type="entry name" value="HTH-like"/>
</dbReference>
<keyword evidence="6" id="KW-1185">Reference proteome</keyword>
<dbReference type="SUPFAM" id="SSF51215">
    <property type="entry name" value="Regulatory protein AraC"/>
    <property type="match status" value="1"/>
</dbReference>
<organism evidence="5 6">
    <name type="scientific">Hymenobacter negativus</name>
    <dbReference type="NCBI Taxonomy" id="2795026"/>
    <lineage>
        <taxon>Bacteria</taxon>
        <taxon>Pseudomonadati</taxon>
        <taxon>Bacteroidota</taxon>
        <taxon>Cytophagia</taxon>
        <taxon>Cytophagales</taxon>
        <taxon>Hymenobacteraceae</taxon>
        <taxon>Hymenobacter</taxon>
    </lineage>
</organism>
<dbReference type="PANTHER" id="PTHR43280:SF32">
    <property type="entry name" value="TRANSCRIPTIONAL REGULATORY PROTEIN"/>
    <property type="match status" value="1"/>
</dbReference>
<keyword evidence="2" id="KW-0238">DNA-binding</keyword>
<dbReference type="EMBL" id="JAEDAE010000010">
    <property type="protein sequence ID" value="MBH8560015.1"/>
    <property type="molecule type" value="Genomic_DNA"/>
</dbReference>
<dbReference type="InterPro" id="IPR018060">
    <property type="entry name" value="HTH_AraC"/>
</dbReference>
<dbReference type="InterPro" id="IPR003313">
    <property type="entry name" value="AraC-bd"/>
</dbReference>
<evidence type="ECO:0000313" key="6">
    <source>
        <dbReference type="Proteomes" id="UP000625631"/>
    </source>
</evidence>
<keyword evidence="3" id="KW-0804">Transcription</keyword>
<dbReference type="Proteomes" id="UP000625631">
    <property type="component" value="Unassembled WGS sequence"/>
</dbReference>
<dbReference type="SMART" id="SM00342">
    <property type="entry name" value="HTH_ARAC"/>
    <property type="match status" value="1"/>
</dbReference>
<dbReference type="Pfam" id="PF02311">
    <property type="entry name" value="AraC_binding"/>
    <property type="match status" value="1"/>
</dbReference>
<protein>
    <submittedName>
        <fullName evidence="5">Helix-turn-helix transcriptional regulator</fullName>
    </submittedName>
</protein>
<proteinExistence type="predicted"/>
<name>A0ABS0QBH3_9BACT</name>
<comment type="caution">
    <text evidence="5">The sequence shown here is derived from an EMBL/GenBank/DDBJ whole genome shotgun (WGS) entry which is preliminary data.</text>
</comment>
<dbReference type="Gene3D" id="1.10.10.60">
    <property type="entry name" value="Homeodomain-like"/>
    <property type="match status" value="1"/>
</dbReference>
<accession>A0ABS0QBH3</accession>
<dbReference type="PANTHER" id="PTHR43280">
    <property type="entry name" value="ARAC-FAMILY TRANSCRIPTIONAL REGULATOR"/>
    <property type="match status" value="1"/>
</dbReference>
<sequence length="308" mass="34118">MVYKFSSITEAHQALGLPKPLHPLISVVDATATPVGAGPSSGAQLLSFYKLAYKTGGTGSIKYGPGYYDFTEGSLLCAAPNQLMGGGNENTCDQGGYVLLLHPDFLVGYPLAQKIKQYTFFSYDASEALHLSDSEKDTVAALFRSIEQELRARIDGFSQDVLLAQLELLLSYTQRFYQRQFITRRTVSRGLLAQVEAVLNDYFGKQQGLRQGLPTVQYLAAQVHLTPSYLSDMLRSLTGLSAQQHIHQRLIEQAKERLSITELSVSEIAYELGFEHSQSFSKLFKARTSLSPLAFRRSFATGAPRRSR</sequence>